<dbReference type="Pfam" id="PF00534">
    <property type="entry name" value="Glycos_transf_1"/>
    <property type="match status" value="1"/>
</dbReference>
<dbReference type="HOGENOM" id="CLU_009583_36_1_6"/>
<keyword evidence="2 5" id="KW-0808">Transferase</keyword>
<gene>
    <name evidence="5" type="ORF">THITH_05800</name>
</gene>
<evidence type="ECO:0000256" key="2">
    <source>
        <dbReference type="ARBA" id="ARBA00022679"/>
    </source>
</evidence>
<dbReference type="PANTHER" id="PTHR12526">
    <property type="entry name" value="GLYCOSYLTRANSFERASE"/>
    <property type="match status" value="1"/>
</dbReference>
<dbReference type="Gene3D" id="3.40.50.2000">
    <property type="entry name" value="Glycogen Phosphorylase B"/>
    <property type="match status" value="2"/>
</dbReference>
<dbReference type="GO" id="GO:0016757">
    <property type="term" value="F:glycosyltransferase activity"/>
    <property type="evidence" value="ECO:0007669"/>
    <property type="project" value="UniProtKB-KW"/>
</dbReference>
<feature type="domain" description="Glycosyltransferase subfamily 4-like N-terminal" evidence="4">
    <location>
        <begin position="26"/>
        <end position="167"/>
    </location>
</feature>
<reference evidence="5 6" key="1">
    <citation type="submission" date="2013-12" db="EMBL/GenBank/DDBJ databases">
        <authorList>
            <consortium name="DOE Joint Genome Institute"/>
            <person name="Muyzer G."/>
            <person name="Huntemann M."/>
            <person name="Han J."/>
            <person name="Chen A."/>
            <person name="Kyrpides N."/>
            <person name="Mavromatis K."/>
            <person name="Markowitz V."/>
            <person name="Palaniappan K."/>
            <person name="Ivanova N."/>
            <person name="Schaumberg A."/>
            <person name="Pati A."/>
            <person name="Liolios K."/>
            <person name="Nordberg H.P."/>
            <person name="Cantor M.N."/>
            <person name="Hua S.X."/>
            <person name="Woyke T."/>
        </authorList>
    </citation>
    <scope>NUCLEOTIDE SEQUENCE [LARGE SCALE GENOMIC DNA]</scope>
    <source>
        <strain evidence="5 6">ARh 1</strain>
    </source>
</reference>
<evidence type="ECO:0000259" key="3">
    <source>
        <dbReference type="Pfam" id="PF00534"/>
    </source>
</evidence>
<accession>W0DLU2</accession>
<dbReference type="PANTHER" id="PTHR12526:SF629">
    <property type="entry name" value="TEICHURONIC ACID BIOSYNTHESIS GLYCOSYLTRANSFERASE TUAH-RELATED"/>
    <property type="match status" value="1"/>
</dbReference>
<dbReference type="InterPro" id="IPR001296">
    <property type="entry name" value="Glyco_trans_1"/>
</dbReference>
<sequence>MCHMTNVHPRTDIRIRVKEASSLAETLGVPVSLFVQDGLGDETDENGMRVIDTGLVSGGRLRRMSVGAWRMYRAVHKARPKVAHFHDPELIPVGLALKLSGIKVVYDIHEDVPRQIQNKKYLPALIRHPVAWTVEAVEWVAAHIFDGLVPATPRIAERFPAAKTVVVQNFPLLSEWPSVVEANYAQRPEHVAYVGGITRKRGAVEMIQALEVIAERQPVRLQLAGGFQPSGLEVELKALAGWQHVDYRGWASRPEVAQMLGQVRAGLVVLHPTANYPDAYPVKMFEYMAAGLPVIASDFPLWRQIVDGAGCGLLVDPLNPRAIAEAMQWLLDHPEEAEAMGRRGREAVERVYHWEPEAEKLLDLYRRLLGGETREVIG</sequence>
<evidence type="ECO:0000313" key="5">
    <source>
        <dbReference type="EMBL" id="AHE97850.1"/>
    </source>
</evidence>
<proteinExistence type="predicted"/>
<name>W0DLU2_9GAMM</name>
<dbReference type="EMBL" id="CP007029">
    <property type="protein sequence ID" value="AHE97850.1"/>
    <property type="molecule type" value="Genomic_DNA"/>
</dbReference>
<feature type="domain" description="Glycosyl transferase family 1" evidence="3">
    <location>
        <begin position="187"/>
        <end position="346"/>
    </location>
</feature>
<dbReference type="CDD" id="cd03794">
    <property type="entry name" value="GT4_WbuB-like"/>
    <property type="match status" value="1"/>
</dbReference>
<dbReference type="Proteomes" id="UP000005289">
    <property type="component" value="Chromosome"/>
</dbReference>
<dbReference type="STRING" id="713585.THITH_05800"/>
<dbReference type="KEGG" id="tti:THITH_05800"/>
<dbReference type="SUPFAM" id="SSF53756">
    <property type="entry name" value="UDP-Glycosyltransferase/glycogen phosphorylase"/>
    <property type="match status" value="1"/>
</dbReference>
<evidence type="ECO:0000256" key="1">
    <source>
        <dbReference type="ARBA" id="ARBA00022676"/>
    </source>
</evidence>
<dbReference type="InterPro" id="IPR028098">
    <property type="entry name" value="Glyco_trans_4-like_N"/>
</dbReference>
<keyword evidence="1" id="KW-0328">Glycosyltransferase</keyword>
<evidence type="ECO:0000259" key="4">
    <source>
        <dbReference type="Pfam" id="PF13579"/>
    </source>
</evidence>
<protein>
    <submittedName>
        <fullName evidence="5">Glycosyl transferase</fullName>
    </submittedName>
</protein>
<dbReference type="AlphaFoldDB" id="W0DLU2"/>
<keyword evidence="6" id="KW-1185">Reference proteome</keyword>
<evidence type="ECO:0000313" key="6">
    <source>
        <dbReference type="Proteomes" id="UP000005289"/>
    </source>
</evidence>
<dbReference type="Pfam" id="PF13579">
    <property type="entry name" value="Glyco_trans_4_4"/>
    <property type="match status" value="1"/>
</dbReference>
<organism evidence="5 6">
    <name type="scientific">Thioalkalivibrio paradoxus ARh 1</name>
    <dbReference type="NCBI Taxonomy" id="713585"/>
    <lineage>
        <taxon>Bacteria</taxon>
        <taxon>Pseudomonadati</taxon>
        <taxon>Pseudomonadota</taxon>
        <taxon>Gammaproteobacteria</taxon>
        <taxon>Chromatiales</taxon>
        <taxon>Ectothiorhodospiraceae</taxon>
        <taxon>Thioalkalivibrio</taxon>
    </lineage>
</organism>
<dbReference type="GO" id="GO:1901135">
    <property type="term" value="P:carbohydrate derivative metabolic process"/>
    <property type="evidence" value="ECO:0007669"/>
    <property type="project" value="UniProtKB-ARBA"/>
</dbReference>